<dbReference type="Proteomes" id="UP000183561">
    <property type="component" value="Unassembled WGS sequence"/>
</dbReference>
<evidence type="ECO:0000256" key="3">
    <source>
        <dbReference type="ARBA" id="ARBA00022692"/>
    </source>
</evidence>
<dbReference type="OrthoDB" id="5125307at2"/>
<evidence type="ECO:0000256" key="1">
    <source>
        <dbReference type="ARBA" id="ARBA00004651"/>
    </source>
</evidence>
<sequence length="82" mass="9329">MHSRRSRKSWSDLTHRQRTAVAMSAAVQMALAIAAWTDLARRDPWQINGSKKMWAAFIAVNFIGPIAYFTRGRRDETSPHTA</sequence>
<organism evidence="7 8">
    <name type="scientific">Rhodococcus koreensis</name>
    <dbReference type="NCBI Taxonomy" id="99653"/>
    <lineage>
        <taxon>Bacteria</taxon>
        <taxon>Bacillati</taxon>
        <taxon>Actinomycetota</taxon>
        <taxon>Actinomycetes</taxon>
        <taxon>Mycobacteriales</taxon>
        <taxon>Nocardiaceae</taxon>
        <taxon>Rhodococcus</taxon>
    </lineage>
</organism>
<evidence type="ECO:0000256" key="4">
    <source>
        <dbReference type="ARBA" id="ARBA00022989"/>
    </source>
</evidence>
<evidence type="ECO:0000256" key="2">
    <source>
        <dbReference type="ARBA" id="ARBA00022475"/>
    </source>
</evidence>
<evidence type="ECO:0000259" key="6">
    <source>
        <dbReference type="Pfam" id="PF13396"/>
    </source>
</evidence>
<evidence type="ECO:0000256" key="5">
    <source>
        <dbReference type="ARBA" id="ARBA00023136"/>
    </source>
</evidence>
<dbReference type="RefSeq" id="WP_072946278.1">
    <property type="nucleotide sequence ID" value="NZ_CP070609.1"/>
</dbReference>
<dbReference type="EMBL" id="FNSV01000002">
    <property type="protein sequence ID" value="SEB31079.1"/>
    <property type="molecule type" value="Genomic_DNA"/>
</dbReference>
<evidence type="ECO:0000313" key="7">
    <source>
        <dbReference type="EMBL" id="SEB31079.1"/>
    </source>
</evidence>
<dbReference type="InterPro" id="IPR027379">
    <property type="entry name" value="CLS_N"/>
</dbReference>
<name>A0A1H4IAI9_9NOCA</name>
<reference evidence="8" key="1">
    <citation type="submission" date="2016-10" db="EMBL/GenBank/DDBJ databases">
        <authorList>
            <person name="Varghese N."/>
            <person name="Submissions S."/>
        </authorList>
    </citation>
    <scope>NUCLEOTIDE SEQUENCE [LARGE SCALE GENOMIC DNA]</scope>
    <source>
        <strain evidence="8">DSM 44498</strain>
    </source>
</reference>
<keyword evidence="8" id="KW-1185">Reference proteome</keyword>
<keyword evidence="5" id="KW-0472">Membrane</keyword>
<feature type="domain" description="Cardiolipin synthase N-terminal" evidence="6">
    <location>
        <begin position="30"/>
        <end position="73"/>
    </location>
</feature>
<protein>
    <submittedName>
        <fullName evidence="7">Phospholipase_D-nuclease N-terminal</fullName>
    </submittedName>
</protein>
<dbReference type="GO" id="GO:0005886">
    <property type="term" value="C:plasma membrane"/>
    <property type="evidence" value="ECO:0007669"/>
    <property type="project" value="UniProtKB-SubCell"/>
</dbReference>
<keyword evidence="4" id="KW-1133">Transmembrane helix</keyword>
<dbReference type="AlphaFoldDB" id="A0A1H4IAI9"/>
<comment type="subcellular location">
    <subcellularLocation>
        <location evidence="1">Cell membrane</location>
        <topology evidence="1">Multi-pass membrane protein</topology>
    </subcellularLocation>
</comment>
<keyword evidence="3" id="KW-0812">Transmembrane</keyword>
<dbReference type="Pfam" id="PF13396">
    <property type="entry name" value="PLDc_N"/>
    <property type="match status" value="1"/>
</dbReference>
<evidence type="ECO:0000313" key="8">
    <source>
        <dbReference type="Proteomes" id="UP000183561"/>
    </source>
</evidence>
<keyword evidence="2" id="KW-1003">Cell membrane</keyword>
<accession>A0A1H4IAI9</accession>
<gene>
    <name evidence="7" type="ORF">SAMN04490239_0282</name>
</gene>
<proteinExistence type="predicted"/>